<dbReference type="PROSITE" id="PS51503">
    <property type="entry name" value="HIG1"/>
    <property type="match status" value="1"/>
</dbReference>
<dbReference type="Pfam" id="PF04588">
    <property type="entry name" value="HIG_1_N"/>
    <property type="match status" value="1"/>
</dbReference>
<evidence type="ECO:0000313" key="9">
    <source>
        <dbReference type="Proteomes" id="UP000076632"/>
    </source>
</evidence>
<dbReference type="PANTHER" id="PTHR28018">
    <property type="entry name" value="RESPIRATORY SUPERCOMPLEX FACTOR 2, MITOCHONDRIAL"/>
    <property type="match status" value="1"/>
</dbReference>
<keyword evidence="9" id="KW-1185">Reference proteome</keyword>
<dbReference type="InParanoid" id="A0A165GLN6"/>
<feature type="compositionally biased region" description="Basic and acidic residues" evidence="5">
    <location>
        <begin position="235"/>
        <end position="257"/>
    </location>
</feature>
<evidence type="ECO:0000256" key="1">
    <source>
        <dbReference type="ARBA" id="ARBA00004173"/>
    </source>
</evidence>
<feature type="domain" description="HIG1" evidence="7">
    <location>
        <begin position="89"/>
        <end position="180"/>
    </location>
</feature>
<feature type="transmembrane region" description="Helical" evidence="6">
    <location>
        <begin position="117"/>
        <end position="136"/>
    </location>
</feature>
<sequence>MKLLSKEDEEAHYKEVATGGTIGTILGLIGGAAGIMAASKRYQMIRNLTLPMKSFLVTSSGTFTGIIAADRSSRAFENQRNTQVQWYLNRSKQLAAQAPSGHTMTERMLAWGYAEKYKIVGVTWVASMIGSFVVVSRNAHLTVRQKLVQARVFAQGLTLAVMVATAALEISDQKAKKKKDDTAALEKDKASPSTLQDAGGLAAPQSVRMKNHQDDVWKDMVSAEEMWSKQRHQQAHPEPDPEHAKGKSEVWENPDEK</sequence>
<protein>
    <recommendedName>
        <fullName evidence="7">HIG1 domain-containing protein</fullName>
    </recommendedName>
</protein>
<dbReference type="Proteomes" id="UP000076632">
    <property type="component" value="Unassembled WGS sequence"/>
</dbReference>
<dbReference type="OrthoDB" id="1915122at2759"/>
<feature type="compositionally biased region" description="Basic and acidic residues" evidence="5">
    <location>
        <begin position="174"/>
        <end position="190"/>
    </location>
</feature>
<dbReference type="RefSeq" id="XP_018187900.1">
    <property type="nucleotide sequence ID" value="XM_018332772.1"/>
</dbReference>
<dbReference type="InterPro" id="IPR040153">
    <property type="entry name" value="Rcf2"/>
</dbReference>
<dbReference type="OMA" id="KIITATW"/>
<dbReference type="InterPro" id="IPR007667">
    <property type="entry name" value="Hypoxia_induced_domain"/>
</dbReference>
<accession>A0A165GLN6</accession>
<dbReference type="PANTHER" id="PTHR28018:SF3">
    <property type="entry name" value="RESPIRATORY SUPERCOMPLEX FACTOR 2, MITOCHONDRIAL"/>
    <property type="match status" value="1"/>
</dbReference>
<gene>
    <name evidence="8" type="ORF">L228DRAFT_248020</name>
</gene>
<feature type="region of interest" description="Disordered" evidence="5">
    <location>
        <begin position="174"/>
        <end position="257"/>
    </location>
</feature>
<evidence type="ECO:0000256" key="3">
    <source>
        <dbReference type="ARBA" id="ARBA00022989"/>
    </source>
</evidence>
<evidence type="ECO:0000256" key="5">
    <source>
        <dbReference type="SAM" id="MobiDB-lite"/>
    </source>
</evidence>
<keyword evidence="3 6" id="KW-1133">Transmembrane helix</keyword>
<feature type="transmembrane region" description="Helical" evidence="6">
    <location>
        <begin position="20"/>
        <end position="38"/>
    </location>
</feature>
<dbReference type="STRING" id="1328760.A0A165GLN6"/>
<feature type="transmembrane region" description="Helical" evidence="6">
    <location>
        <begin position="148"/>
        <end position="168"/>
    </location>
</feature>
<comment type="subcellular location">
    <subcellularLocation>
        <location evidence="1">Mitochondrion</location>
    </subcellularLocation>
</comment>
<proteinExistence type="predicted"/>
<evidence type="ECO:0000256" key="4">
    <source>
        <dbReference type="ARBA" id="ARBA00023136"/>
    </source>
</evidence>
<organism evidence="8 9">
    <name type="scientific">Xylona heveae (strain CBS 132557 / TC161)</name>
    <dbReference type="NCBI Taxonomy" id="1328760"/>
    <lineage>
        <taxon>Eukaryota</taxon>
        <taxon>Fungi</taxon>
        <taxon>Dikarya</taxon>
        <taxon>Ascomycota</taxon>
        <taxon>Pezizomycotina</taxon>
        <taxon>Xylonomycetes</taxon>
        <taxon>Xylonales</taxon>
        <taxon>Xylonaceae</taxon>
        <taxon>Xylona</taxon>
    </lineage>
</organism>
<evidence type="ECO:0000313" key="8">
    <source>
        <dbReference type="EMBL" id="KZF22345.1"/>
    </source>
</evidence>
<evidence type="ECO:0000259" key="7">
    <source>
        <dbReference type="PROSITE" id="PS51503"/>
    </source>
</evidence>
<keyword evidence="4 6" id="KW-0472">Membrane</keyword>
<keyword evidence="2 6" id="KW-0812">Transmembrane</keyword>
<evidence type="ECO:0000256" key="6">
    <source>
        <dbReference type="SAM" id="Phobius"/>
    </source>
</evidence>
<dbReference type="GO" id="GO:0005739">
    <property type="term" value="C:mitochondrion"/>
    <property type="evidence" value="ECO:0007669"/>
    <property type="project" value="UniProtKB-SubCell"/>
</dbReference>
<evidence type="ECO:0000256" key="2">
    <source>
        <dbReference type="ARBA" id="ARBA00022692"/>
    </source>
</evidence>
<dbReference type="EMBL" id="KV407459">
    <property type="protein sequence ID" value="KZF22345.1"/>
    <property type="molecule type" value="Genomic_DNA"/>
</dbReference>
<dbReference type="GO" id="GO:0033617">
    <property type="term" value="P:mitochondrial respiratory chain complex IV assembly"/>
    <property type="evidence" value="ECO:0007669"/>
    <property type="project" value="TreeGrafter"/>
</dbReference>
<dbReference type="FunCoup" id="A0A165GLN6">
    <property type="interactions" value="58"/>
</dbReference>
<name>A0A165GLN6_XYLHT</name>
<reference evidence="8 9" key="1">
    <citation type="journal article" date="2016" name="Fungal Biol.">
        <title>The genome of Xylona heveae provides a window into fungal endophytism.</title>
        <authorList>
            <person name="Gazis R."/>
            <person name="Kuo A."/>
            <person name="Riley R."/>
            <person name="LaButti K."/>
            <person name="Lipzen A."/>
            <person name="Lin J."/>
            <person name="Amirebrahimi M."/>
            <person name="Hesse C.N."/>
            <person name="Spatafora J.W."/>
            <person name="Henrissat B."/>
            <person name="Hainaut M."/>
            <person name="Grigoriev I.V."/>
            <person name="Hibbett D.S."/>
        </authorList>
    </citation>
    <scope>NUCLEOTIDE SEQUENCE [LARGE SCALE GENOMIC DNA]</scope>
    <source>
        <strain evidence="8 9">TC161</strain>
    </source>
</reference>
<dbReference type="GeneID" id="28897909"/>
<dbReference type="AlphaFoldDB" id="A0A165GLN6"/>